<accession>A0A9P6E691</accession>
<feature type="transmembrane region" description="Helical" evidence="1">
    <location>
        <begin position="85"/>
        <end position="107"/>
    </location>
</feature>
<protein>
    <recommendedName>
        <fullName evidence="4">Transmembrane protein</fullName>
    </recommendedName>
</protein>
<proteinExistence type="predicted"/>
<keyword evidence="1" id="KW-0472">Membrane</keyword>
<comment type="caution">
    <text evidence="2">The sequence shown here is derived from an EMBL/GenBank/DDBJ whole genome shotgun (WGS) entry which is preliminary data.</text>
</comment>
<keyword evidence="1" id="KW-1133">Transmembrane helix</keyword>
<evidence type="ECO:0008006" key="4">
    <source>
        <dbReference type="Google" id="ProtNLM"/>
    </source>
</evidence>
<evidence type="ECO:0000313" key="3">
    <source>
        <dbReference type="Proteomes" id="UP000807306"/>
    </source>
</evidence>
<dbReference type="AlphaFoldDB" id="A0A9P6E691"/>
<evidence type="ECO:0000313" key="2">
    <source>
        <dbReference type="EMBL" id="KAF9523168.1"/>
    </source>
</evidence>
<sequence length="319" mass="34723">MSDDSPTDVPLLPPSAGQILSGCLAVTIWDTLCYLRADFQIVFLHKFTWRTLVFLMARHSTLGYLIFVTIFTVSTGGMSCNALQISFRAFLVLARTSTTLLILLRVIAIYHDTPWVKSIFLAMWAATLGGLMLLAIRGITFAPSGLSCTSYVDEQLIAPAMFIEILTDTIMCLAILYKLGGMTWKERGKSLRKILRPPHPLLTDIFLQDTLIYAWLALLSNVAIFIACFVGPTESVGAVAGHPGAVALNLISLRIYRNMKLGAPGLLPPSPQSDLSNLSGMIFNAPVSTIPATSTSTQVQANPEASQRIVKDMVTSPET</sequence>
<evidence type="ECO:0000256" key="1">
    <source>
        <dbReference type="SAM" id="Phobius"/>
    </source>
</evidence>
<gene>
    <name evidence="2" type="ORF">CPB83DRAFT_910837</name>
</gene>
<feature type="transmembrane region" description="Helical" evidence="1">
    <location>
        <begin position="119"/>
        <end position="136"/>
    </location>
</feature>
<organism evidence="2 3">
    <name type="scientific">Crepidotus variabilis</name>
    <dbReference type="NCBI Taxonomy" id="179855"/>
    <lineage>
        <taxon>Eukaryota</taxon>
        <taxon>Fungi</taxon>
        <taxon>Dikarya</taxon>
        <taxon>Basidiomycota</taxon>
        <taxon>Agaricomycotina</taxon>
        <taxon>Agaricomycetes</taxon>
        <taxon>Agaricomycetidae</taxon>
        <taxon>Agaricales</taxon>
        <taxon>Agaricineae</taxon>
        <taxon>Crepidotaceae</taxon>
        <taxon>Crepidotus</taxon>
    </lineage>
</organism>
<reference evidence="2" key="1">
    <citation type="submission" date="2020-11" db="EMBL/GenBank/DDBJ databases">
        <authorList>
            <consortium name="DOE Joint Genome Institute"/>
            <person name="Ahrendt S."/>
            <person name="Riley R."/>
            <person name="Andreopoulos W."/>
            <person name="Labutti K."/>
            <person name="Pangilinan J."/>
            <person name="Ruiz-Duenas F.J."/>
            <person name="Barrasa J.M."/>
            <person name="Sanchez-Garcia M."/>
            <person name="Camarero S."/>
            <person name="Miyauchi S."/>
            <person name="Serrano A."/>
            <person name="Linde D."/>
            <person name="Babiker R."/>
            <person name="Drula E."/>
            <person name="Ayuso-Fernandez I."/>
            <person name="Pacheco R."/>
            <person name="Padilla G."/>
            <person name="Ferreira P."/>
            <person name="Barriuso J."/>
            <person name="Kellner H."/>
            <person name="Castanera R."/>
            <person name="Alfaro M."/>
            <person name="Ramirez L."/>
            <person name="Pisabarro A.G."/>
            <person name="Kuo A."/>
            <person name="Tritt A."/>
            <person name="Lipzen A."/>
            <person name="He G."/>
            <person name="Yan M."/>
            <person name="Ng V."/>
            <person name="Cullen D."/>
            <person name="Martin F."/>
            <person name="Rosso M.-N."/>
            <person name="Henrissat B."/>
            <person name="Hibbett D."/>
            <person name="Martinez A.T."/>
            <person name="Grigoriev I.V."/>
        </authorList>
    </citation>
    <scope>NUCLEOTIDE SEQUENCE</scope>
    <source>
        <strain evidence="2">CBS 506.95</strain>
    </source>
</reference>
<keyword evidence="3" id="KW-1185">Reference proteome</keyword>
<dbReference type="Proteomes" id="UP000807306">
    <property type="component" value="Unassembled WGS sequence"/>
</dbReference>
<name>A0A9P6E691_9AGAR</name>
<keyword evidence="1" id="KW-0812">Transmembrane</keyword>
<dbReference type="OrthoDB" id="3038990at2759"/>
<feature type="transmembrane region" description="Helical" evidence="1">
    <location>
        <begin position="211"/>
        <end position="232"/>
    </location>
</feature>
<feature type="transmembrane region" description="Helical" evidence="1">
    <location>
        <begin position="156"/>
        <end position="177"/>
    </location>
</feature>
<feature type="transmembrane region" description="Helical" evidence="1">
    <location>
        <begin position="15"/>
        <end position="35"/>
    </location>
</feature>
<dbReference type="EMBL" id="MU157923">
    <property type="protein sequence ID" value="KAF9523168.1"/>
    <property type="molecule type" value="Genomic_DNA"/>
</dbReference>
<feature type="transmembrane region" description="Helical" evidence="1">
    <location>
        <begin position="47"/>
        <end position="73"/>
    </location>
</feature>